<reference evidence="6" key="1">
    <citation type="journal article" date="2008" name="PLoS ONE">
        <title>Survival in nuclear waste, extreme resistance, and potential applications gleaned from the genome sequence of Kineococcus radiotolerans SRS30216.</title>
        <authorList>
            <person name="Bagwell C.E."/>
            <person name="Bhat S."/>
            <person name="Hawkins G.M."/>
            <person name="Smith B.W."/>
            <person name="Biswas T."/>
            <person name="Hoover T.R."/>
            <person name="Saunders E."/>
            <person name="Han C.S."/>
            <person name="Tsodikov O.V."/>
            <person name="Shimkets L.J."/>
        </authorList>
    </citation>
    <scope>NUCLEOTIDE SEQUENCE [LARGE SCALE GENOMIC DNA]</scope>
    <source>
        <strain evidence="6">ATCC BAA-149 / DSM 14245 / SRS30216</strain>
    </source>
</reference>
<dbReference type="PANTHER" id="PTHR30363">
    <property type="entry name" value="HTH-TYPE TRANSCRIPTIONAL REGULATOR SRLR-RELATED"/>
    <property type="match status" value="1"/>
</dbReference>
<keyword evidence="3" id="KW-0804">Transcription</keyword>
<dbReference type="GO" id="GO:0003700">
    <property type="term" value="F:DNA-binding transcription factor activity"/>
    <property type="evidence" value="ECO:0007669"/>
    <property type="project" value="InterPro"/>
</dbReference>
<dbReference type="InterPro" id="IPR001034">
    <property type="entry name" value="DeoR_HTH"/>
</dbReference>
<dbReference type="InterPro" id="IPR037171">
    <property type="entry name" value="NagB/RpiA_transferase-like"/>
</dbReference>
<evidence type="ECO:0000313" key="5">
    <source>
        <dbReference type="EMBL" id="ABS03639.1"/>
    </source>
</evidence>
<sequence length="278" mass="29371">MTASPDVPPTGPDPRFRRRSDRLLAILSLLDEHDVVRLRQFVRQLAVSEATVRRDLSDLEEQGMLTRTHGGARRSAPATELPMRLRAGQSHHVKQLIARRAATFLPQGPCTVALGGGTTAAGVARELLYRNGLTVITNSLSTAAEMGSRPNLRVVMTGGTVRPNSLELVGLLAESAFASVTVDLAILGADGVSAEGGVTTYDEREARTNAVMVRHSRRAVVVADSTKIGRSTPAGVTGLGDIGDLVTDSGASCEELRRIRALGTRVHVVGAGSLADRG</sequence>
<dbReference type="SUPFAM" id="SSF100950">
    <property type="entry name" value="NagB/RpiA/CoA transferase-like"/>
    <property type="match status" value="1"/>
</dbReference>
<dbReference type="PROSITE" id="PS51000">
    <property type="entry name" value="HTH_DEOR_2"/>
    <property type="match status" value="1"/>
</dbReference>
<dbReference type="Proteomes" id="UP000001116">
    <property type="component" value="Chromosome"/>
</dbReference>
<dbReference type="Gene3D" id="3.40.50.1360">
    <property type="match status" value="1"/>
</dbReference>
<keyword evidence="6" id="KW-1185">Reference proteome</keyword>
<evidence type="ECO:0000259" key="4">
    <source>
        <dbReference type="PROSITE" id="PS51000"/>
    </source>
</evidence>
<dbReference type="eggNOG" id="COG1349">
    <property type="taxonomic scope" value="Bacteria"/>
</dbReference>
<dbReference type="PANTHER" id="PTHR30363:SF44">
    <property type="entry name" value="AGA OPERON TRANSCRIPTIONAL REPRESSOR-RELATED"/>
    <property type="match status" value="1"/>
</dbReference>
<evidence type="ECO:0000256" key="1">
    <source>
        <dbReference type="ARBA" id="ARBA00023015"/>
    </source>
</evidence>
<keyword evidence="1" id="KW-0805">Transcription regulation</keyword>
<dbReference type="AlphaFoldDB" id="A6WA00"/>
<evidence type="ECO:0000256" key="2">
    <source>
        <dbReference type="ARBA" id="ARBA00023125"/>
    </source>
</evidence>
<dbReference type="KEGG" id="kra:Krad_2155"/>
<dbReference type="Pfam" id="PF08220">
    <property type="entry name" value="HTH_DeoR"/>
    <property type="match status" value="1"/>
</dbReference>
<dbReference type="InterPro" id="IPR014036">
    <property type="entry name" value="DeoR-like_C"/>
</dbReference>
<accession>A6WA00</accession>
<dbReference type="SUPFAM" id="SSF46785">
    <property type="entry name" value="Winged helix' DNA-binding domain"/>
    <property type="match status" value="1"/>
</dbReference>
<dbReference type="Gene3D" id="1.10.10.10">
    <property type="entry name" value="Winged helix-like DNA-binding domain superfamily/Winged helix DNA-binding domain"/>
    <property type="match status" value="1"/>
</dbReference>
<dbReference type="GO" id="GO:0003677">
    <property type="term" value="F:DNA binding"/>
    <property type="evidence" value="ECO:0007669"/>
    <property type="project" value="UniProtKB-KW"/>
</dbReference>
<dbReference type="PRINTS" id="PR00037">
    <property type="entry name" value="HTHLACR"/>
</dbReference>
<dbReference type="InterPro" id="IPR050313">
    <property type="entry name" value="Carb_Metab_HTH_regulators"/>
</dbReference>
<keyword evidence="2" id="KW-0238">DNA-binding</keyword>
<protein>
    <submittedName>
        <fullName evidence="5">Transcriptional regulator, DeoR family</fullName>
    </submittedName>
</protein>
<organism evidence="5 6">
    <name type="scientific">Kineococcus radiotolerans (strain ATCC BAA-149 / DSM 14245 / SRS30216)</name>
    <dbReference type="NCBI Taxonomy" id="266940"/>
    <lineage>
        <taxon>Bacteria</taxon>
        <taxon>Bacillati</taxon>
        <taxon>Actinomycetota</taxon>
        <taxon>Actinomycetes</taxon>
        <taxon>Kineosporiales</taxon>
        <taxon>Kineosporiaceae</taxon>
        <taxon>Kineococcus</taxon>
    </lineage>
</organism>
<dbReference type="InterPro" id="IPR036390">
    <property type="entry name" value="WH_DNA-bd_sf"/>
</dbReference>
<proteinExistence type="predicted"/>
<dbReference type="HOGENOM" id="CLU_060699_0_1_11"/>
<dbReference type="InterPro" id="IPR018356">
    <property type="entry name" value="Tscrpt_reg_HTH_DeoR_CS"/>
</dbReference>
<dbReference type="EMBL" id="CP000750">
    <property type="protein sequence ID" value="ABS03639.1"/>
    <property type="molecule type" value="Genomic_DNA"/>
</dbReference>
<dbReference type="SMART" id="SM00420">
    <property type="entry name" value="HTH_DEOR"/>
    <property type="match status" value="1"/>
</dbReference>
<dbReference type="OrthoDB" id="7688673at2"/>
<dbReference type="STRING" id="266940.Krad_2155"/>
<dbReference type="Pfam" id="PF00455">
    <property type="entry name" value="DeoRC"/>
    <property type="match status" value="1"/>
</dbReference>
<dbReference type="SMART" id="SM01134">
    <property type="entry name" value="DeoRC"/>
    <property type="match status" value="1"/>
</dbReference>
<gene>
    <name evidence="5" type="ordered locus">Krad_2155</name>
</gene>
<evidence type="ECO:0000313" key="6">
    <source>
        <dbReference type="Proteomes" id="UP000001116"/>
    </source>
</evidence>
<dbReference type="InterPro" id="IPR036388">
    <property type="entry name" value="WH-like_DNA-bd_sf"/>
</dbReference>
<name>A6WA00_KINRD</name>
<feature type="domain" description="HTH deoR-type" evidence="4">
    <location>
        <begin position="19"/>
        <end position="74"/>
    </location>
</feature>
<evidence type="ECO:0000256" key="3">
    <source>
        <dbReference type="ARBA" id="ARBA00023163"/>
    </source>
</evidence>
<dbReference type="PROSITE" id="PS00894">
    <property type="entry name" value="HTH_DEOR_1"/>
    <property type="match status" value="1"/>
</dbReference>